<keyword evidence="10" id="KW-1185">Reference proteome</keyword>
<dbReference type="EMBL" id="JAAXOQ010000042">
    <property type="protein sequence ID" value="NKY20754.1"/>
    <property type="molecule type" value="Genomic_DNA"/>
</dbReference>
<reference evidence="9 10" key="1">
    <citation type="submission" date="2020-04" db="EMBL/GenBank/DDBJ databases">
        <title>MicrobeNet Type strains.</title>
        <authorList>
            <person name="Nicholson A.C."/>
        </authorList>
    </citation>
    <scope>NUCLEOTIDE SEQUENCE [LARGE SCALE GENOMIC DNA]</scope>
    <source>
        <strain evidence="9 10">DSM 44113</strain>
    </source>
</reference>
<evidence type="ECO:0000256" key="1">
    <source>
        <dbReference type="ARBA" id="ARBA00000815"/>
    </source>
</evidence>
<dbReference type="InterPro" id="IPR036523">
    <property type="entry name" value="SurE-like_sf"/>
</dbReference>
<evidence type="ECO:0000313" key="10">
    <source>
        <dbReference type="Proteomes" id="UP000582646"/>
    </source>
</evidence>
<keyword evidence="4" id="KW-0479">Metal-binding</keyword>
<dbReference type="SUPFAM" id="SSF64167">
    <property type="entry name" value="SurE-like"/>
    <property type="match status" value="1"/>
</dbReference>
<dbReference type="PROSITE" id="PS51257">
    <property type="entry name" value="PROKAR_LIPOPROTEIN"/>
    <property type="match status" value="1"/>
</dbReference>
<dbReference type="RefSeq" id="WP_168547675.1">
    <property type="nucleotide sequence ID" value="NZ_BAAAKS010000028.1"/>
</dbReference>
<evidence type="ECO:0000256" key="7">
    <source>
        <dbReference type="SAM" id="SignalP"/>
    </source>
</evidence>
<evidence type="ECO:0000259" key="8">
    <source>
        <dbReference type="Pfam" id="PF01975"/>
    </source>
</evidence>
<keyword evidence="5" id="KW-0378">Hydrolase</keyword>
<sequence>MLKKSLRAAVLLGAVALATTACGSTSDSAAPGPSAPSPSSSGATPAPVPTSVARMKILMFDDDSVQGVKPNGSDGLGLYRMRQALCRAGADVLVVGPWTVQSGQGSRLTLTGTATVQEVKPPPGFDADCAGAPSAGKVFGVCTSAAPCVAPSGTEPGSQSASPTDAANIALKKFIPDNYWKDGPDLVVSGINYGQNDAVNVVGSGTVNAALAAHRSGKPAIAVSEEATVGCLTSGTDCPEYTRAADFTVNLINQLAADNMITSQTFLNVNYPHLAPGEQPREPKLGVLGNCSSLNVGPTGTVGPDGGTYTLTMLPACKDTTANADVLALADKHISVVQLDGDWTAPSTSADNDKLEGVLRKVK</sequence>
<dbReference type="Gene3D" id="3.40.1210.10">
    <property type="entry name" value="Survival protein SurE-like phosphatase/nucleotidase"/>
    <property type="match status" value="1"/>
</dbReference>
<proteinExistence type="inferred from homology"/>
<evidence type="ECO:0000256" key="4">
    <source>
        <dbReference type="ARBA" id="ARBA00022723"/>
    </source>
</evidence>
<dbReference type="Proteomes" id="UP000582646">
    <property type="component" value="Unassembled WGS sequence"/>
</dbReference>
<feature type="chain" id="PRO_5039202684" description="5'-nucleotidase" evidence="7">
    <location>
        <begin position="30"/>
        <end position="363"/>
    </location>
</feature>
<comment type="similarity">
    <text evidence="2">Belongs to the SurE nucleotidase family.</text>
</comment>
<dbReference type="GO" id="GO:0046872">
    <property type="term" value="F:metal ion binding"/>
    <property type="evidence" value="ECO:0007669"/>
    <property type="project" value="UniProtKB-KW"/>
</dbReference>
<evidence type="ECO:0000256" key="5">
    <source>
        <dbReference type="ARBA" id="ARBA00022801"/>
    </source>
</evidence>
<dbReference type="GO" id="GO:0008253">
    <property type="term" value="F:5'-nucleotidase activity"/>
    <property type="evidence" value="ECO:0007669"/>
    <property type="project" value="UniProtKB-EC"/>
</dbReference>
<name>A0A846X5P4_9ACTN</name>
<dbReference type="AlphaFoldDB" id="A0A846X5P4"/>
<dbReference type="PANTHER" id="PTHR30457:SF0">
    <property type="entry name" value="PHOSPHATASE, PUTATIVE (AFU_ORTHOLOGUE AFUA_4G01070)-RELATED"/>
    <property type="match status" value="1"/>
</dbReference>
<protein>
    <recommendedName>
        <fullName evidence="3">5'-nucleotidase</fullName>
        <ecNumber evidence="3">3.1.3.5</ecNumber>
    </recommendedName>
</protein>
<evidence type="ECO:0000256" key="3">
    <source>
        <dbReference type="ARBA" id="ARBA00012643"/>
    </source>
</evidence>
<accession>A0A846X5P4</accession>
<dbReference type="Pfam" id="PF01975">
    <property type="entry name" value="SurE"/>
    <property type="match status" value="1"/>
</dbReference>
<comment type="catalytic activity">
    <reaction evidence="1">
        <text>a ribonucleoside 5'-phosphate + H2O = a ribonucleoside + phosphate</text>
        <dbReference type="Rhea" id="RHEA:12484"/>
        <dbReference type="ChEBI" id="CHEBI:15377"/>
        <dbReference type="ChEBI" id="CHEBI:18254"/>
        <dbReference type="ChEBI" id="CHEBI:43474"/>
        <dbReference type="ChEBI" id="CHEBI:58043"/>
        <dbReference type="EC" id="3.1.3.5"/>
    </reaction>
</comment>
<evidence type="ECO:0000256" key="2">
    <source>
        <dbReference type="ARBA" id="ARBA00011062"/>
    </source>
</evidence>
<comment type="caution">
    <text evidence="9">The sequence shown here is derived from an EMBL/GenBank/DDBJ whole genome shotgun (WGS) entry which is preliminary data.</text>
</comment>
<feature type="region of interest" description="Disordered" evidence="6">
    <location>
        <begin position="23"/>
        <end position="48"/>
    </location>
</feature>
<gene>
    <name evidence="9" type="ORF">HF999_20570</name>
</gene>
<keyword evidence="7" id="KW-0732">Signal</keyword>
<dbReference type="InterPro" id="IPR030048">
    <property type="entry name" value="SurE"/>
</dbReference>
<feature type="signal peptide" evidence="7">
    <location>
        <begin position="1"/>
        <end position="29"/>
    </location>
</feature>
<feature type="domain" description="Survival protein SurE-like phosphatase/nucleotidase" evidence="8">
    <location>
        <begin position="57"/>
        <end position="276"/>
    </location>
</feature>
<dbReference type="PANTHER" id="PTHR30457">
    <property type="entry name" value="5'-NUCLEOTIDASE SURE"/>
    <property type="match status" value="1"/>
</dbReference>
<dbReference type="InterPro" id="IPR002828">
    <property type="entry name" value="SurE-like_Pase/nucleotidase"/>
</dbReference>
<organism evidence="9 10">
    <name type="scientific">Tsukamurella spumae</name>
    <dbReference type="NCBI Taxonomy" id="44753"/>
    <lineage>
        <taxon>Bacteria</taxon>
        <taxon>Bacillati</taxon>
        <taxon>Actinomycetota</taxon>
        <taxon>Actinomycetes</taxon>
        <taxon>Mycobacteriales</taxon>
        <taxon>Tsukamurellaceae</taxon>
        <taxon>Tsukamurella</taxon>
    </lineage>
</organism>
<dbReference type="EC" id="3.1.3.5" evidence="3"/>
<evidence type="ECO:0000313" key="9">
    <source>
        <dbReference type="EMBL" id="NKY20754.1"/>
    </source>
</evidence>
<evidence type="ECO:0000256" key="6">
    <source>
        <dbReference type="SAM" id="MobiDB-lite"/>
    </source>
</evidence>